<gene>
    <name evidence="7" type="primary">rapZ</name>
    <name evidence="7" type="ORF">HFQ13_01305</name>
</gene>
<feature type="binding site" evidence="4">
    <location>
        <begin position="12"/>
        <end position="19"/>
    </location>
    <ligand>
        <name>ATP</name>
        <dbReference type="ChEBI" id="CHEBI:30616"/>
    </ligand>
</feature>
<feature type="domain" description="RapZ-like N-terminal" evidence="5">
    <location>
        <begin position="7"/>
        <end position="161"/>
    </location>
</feature>
<sequence>MSAAGDFVIITGLSGSGKTTVLQALEDLGYFCVDNLPATLLDSLLQELAHHQLAPLRVAVSIDVRNRTFLDALPEALQKIPQECGLQPRILFLDADEETLLRRYSETRRRHPLSDQEAAPGAALHQVLSRERTLLAPLARLADRVLDTSQVRSHSLRLRVQAWAQVARVQGLILLLQSFAFRNGVPADSDFVFDLRALPNPHYEPELRSLTGRDGPVREFLDHQDAVQVARSSLEAFLQEWLPPFARDHRNYVTISLGCTGGKHRSVYMVESLARSLARDGQEILVEHRELDIQERYS</sequence>
<dbReference type="InterPro" id="IPR027417">
    <property type="entry name" value="P-loop_NTPase"/>
</dbReference>
<keyword evidence="1 4" id="KW-0547">Nucleotide-binding</keyword>
<feature type="binding site" evidence="4">
    <location>
        <begin position="63"/>
        <end position="66"/>
    </location>
    <ligand>
        <name>GTP</name>
        <dbReference type="ChEBI" id="CHEBI:37565"/>
    </ligand>
</feature>
<proteinExistence type="inferred from homology"/>
<dbReference type="PANTHER" id="PTHR30448:SF0">
    <property type="entry name" value="RNASE ADAPTER PROTEIN RAPZ"/>
    <property type="match status" value="1"/>
</dbReference>
<keyword evidence="3 4" id="KW-0342">GTP-binding</keyword>
<dbReference type="InterPro" id="IPR053930">
    <property type="entry name" value="RapZ-like_N"/>
</dbReference>
<evidence type="ECO:0000259" key="6">
    <source>
        <dbReference type="Pfam" id="PF22740"/>
    </source>
</evidence>
<comment type="caution">
    <text evidence="7">The sequence shown here is derived from an EMBL/GenBank/DDBJ whole genome shotgun (WGS) entry which is preliminary data.</text>
</comment>
<protein>
    <submittedName>
        <fullName evidence="7">RNase adapter RapZ</fullName>
    </submittedName>
</protein>
<keyword evidence="2 4" id="KW-0067">ATP-binding</keyword>
<dbReference type="NCBIfam" id="NF003828">
    <property type="entry name" value="PRK05416.1"/>
    <property type="match status" value="1"/>
</dbReference>
<evidence type="ECO:0000313" key="7">
    <source>
        <dbReference type="EMBL" id="MBU2786861.1"/>
    </source>
</evidence>
<dbReference type="GO" id="GO:0005525">
    <property type="term" value="F:GTP binding"/>
    <property type="evidence" value="ECO:0007669"/>
    <property type="project" value="UniProtKB-UniRule"/>
</dbReference>
<evidence type="ECO:0000256" key="1">
    <source>
        <dbReference type="ARBA" id="ARBA00022741"/>
    </source>
</evidence>
<evidence type="ECO:0000313" key="8">
    <source>
        <dbReference type="Proteomes" id="UP001197378"/>
    </source>
</evidence>
<evidence type="ECO:0000256" key="2">
    <source>
        <dbReference type="ARBA" id="ARBA00022840"/>
    </source>
</evidence>
<evidence type="ECO:0000259" key="5">
    <source>
        <dbReference type="Pfam" id="PF03668"/>
    </source>
</evidence>
<dbReference type="HAMAP" id="MF_00636">
    <property type="entry name" value="RapZ_like"/>
    <property type="match status" value="1"/>
</dbReference>
<dbReference type="Proteomes" id="UP001197378">
    <property type="component" value="Unassembled WGS sequence"/>
</dbReference>
<evidence type="ECO:0000256" key="4">
    <source>
        <dbReference type="HAMAP-Rule" id="MF_00636"/>
    </source>
</evidence>
<organism evidence="7 8">
    <name type="scientific">Igneacidithiobacillus copahuensis</name>
    <dbReference type="NCBI Taxonomy" id="2724909"/>
    <lineage>
        <taxon>Bacteria</taxon>
        <taxon>Pseudomonadati</taxon>
        <taxon>Pseudomonadota</taxon>
        <taxon>Acidithiobacillia</taxon>
        <taxon>Acidithiobacillales</taxon>
        <taxon>Acidithiobacillaceae</taxon>
        <taxon>Igneacidithiobacillus</taxon>
    </lineage>
</organism>
<dbReference type="Pfam" id="PF03668">
    <property type="entry name" value="RapZ-like_N"/>
    <property type="match status" value="1"/>
</dbReference>
<evidence type="ECO:0000256" key="3">
    <source>
        <dbReference type="ARBA" id="ARBA00023134"/>
    </source>
</evidence>
<dbReference type="GO" id="GO:0005524">
    <property type="term" value="F:ATP binding"/>
    <property type="evidence" value="ECO:0007669"/>
    <property type="project" value="UniProtKB-UniRule"/>
</dbReference>
<dbReference type="RefSeq" id="WP_215871514.1">
    <property type="nucleotide sequence ID" value="NZ_JAAXYO010000028.1"/>
</dbReference>
<keyword evidence="8" id="KW-1185">Reference proteome</keyword>
<dbReference type="Gene3D" id="3.40.50.300">
    <property type="entry name" value="P-loop containing nucleotide triphosphate hydrolases"/>
    <property type="match status" value="1"/>
</dbReference>
<dbReference type="AlphaFoldDB" id="A0AAE3CIM0"/>
<dbReference type="PIRSF" id="PIRSF005052">
    <property type="entry name" value="P-loopkin"/>
    <property type="match status" value="1"/>
</dbReference>
<dbReference type="InterPro" id="IPR053931">
    <property type="entry name" value="RapZ_C"/>
</dbReference>
<dbReference type="Pfam" id="PF22740">
    <property type="entry name" value="PapZ_C"/>
    <property type="match status" value="1"/>
</dbReference>
<dbReference type="SUPFAM" id="SSF52540">
    <property type="entry name" value="P-loop containing nucleoside triphosphate hydrolases"/>
    <property type="match status" value="1"/>
</dbReference>
<dbReference type="InterPro" id="IPR005337">
    <property type="entry name" value="RapZ-like"/>
</dbReference>
<feature type="domain" description="RapZ C-terminal" evidence="6">
    <location>
        <begin position="174"/>
        <end position="291"/>
    </location>
</feature>
<dbReference type="PANTHER" id="PTHR30448">
    <property type="entry name" value="RNASE ADAPTER PROTEIN RAPZ"/>
    <property type="match status" value="1"/>
</dbReference>
<reference evidence="7" key="1">
    <citation type="journal article" date="2021" name="ISME J.">
        <title>Genomic evolution of the class Acidithiobacillia: deep-branching Proteobacteria living in extreme acidic conditions.</title>
        <authorList>
            <person name="Moya-Beltran A."/>
            <person name="Beard S."/>
            <person name="Rojas-Villalobos C."/>
            <person name="Issotta F."/>
            <person name="Gallardo Y."/>
            <person name="Ulloa R."/>
            <person name="Giaveno A."/>
            <person name="Degli Esposti M."/>
            <person name="Johnson D.B."/>
            <person name="Quatrini R."/>
        </authorList>
    </citation>
    <scope>NUCLEOTIDE SEQUENCE</scope>
    <source>
        <strain evidence="7">VAN18-1</strain>
    </source>
</reference>
<dbReference type="EMBL" id="JAAXYO010000028">
    <property type="protein sequence ID" value="MBU2786861.1"/>
    <property type="molecule type" value="Genomic_DNA"/>
</dbReference>
<name>A0AAE3CIM0_9PROT</name>
<accession>A0AAE3CIM0</accession>